<dbReference type="InterPro" id="IPR007161">
    <property type="entry name" value="DUF364"/>
</dbReference>
<accession>A0A5K7ZES5</accession>
<sequence>MNGKYKGCLKIDDLTYEQLKEKMAQIALENSLQEQTVNVVSARTLKPVESIGNPERKDFPLVKGREVMVEADFHGAKGQAFTDMPGEFQGTVGEILEMDLENNLERAVFIASLNAVLRHLQCLECTIHCKDEEPEECAQCLVDYVRKEFGSPKIAFIGLQPAMVDHLARNFNMRVTDMDPDNQGQTKYGIPIEPVDQTSDVIQWGDVVFATGSTLVNNTYRSLIQDRPLVFYGVTVSGIAYLTDCPQYCYNGH</sequence>
<name>A0A5K7ZES5_9BACT</name>
<dbReference type="EMBL" id="AP021875">
    <property type="protein sequence ID" value="BBO78223.1"/>
    <property type="molecule type" value="Genomic_DNA"/>
</dbReference>
<dbReference type="RefSeq" id="WP_197740436.1">
    <property type="nucleotide sequence ID" value="NZ_AP021875.1"/>
</dbReference>
<feature type="domain" description="Putative heavy-metal chelation" evidence="1">
    <location>
        <begin position="146"/>
        <end position="236"/>
    </location>
</feature>
<evidence type="ECO:0000259" key="1">
    <source>
        <dbReference type="Pfam" id="PF04016"/>
    </source>
</evidence>
<organism evidence="2 3">
    <name type="scientific">Desulfosarcina widdelii</name>
    <dbReference type="NCBI Taxonomy" id="947919"/>
    <lineage>
        <taxon>Bacteria</taxon>
        <taxon>Pseudomonadati</taxon>
        <taxon>Thermodesulfobacteriota</taxon>
        <taxon>Desulfobacteria</taxon>
        <taxon>Desulfobacterales</taxon>
        <taxon>Desulfosarcinaceae</taxon>
        <taxon>Desulfosarcina</taxon>
    </lineage>
</organism>
<protein>
    <submittedName>
        <fullName evidence="2">Membrane protein</fullName>
    </submittedName>
</protein>
<dbReference type="Gene3D" id="3.40.50.11590">
    <property type="match status" value="1"/>
</dbReference>
<dbReference type="SUPFAM" id="SSF159713">
    <property type="entry name" value="Dhaf3308-like"/>
    <property type="match status" value="1"/>
</dbReference>
<keyword evidence="3" id="KW-1185">Reference proteome</keyword>
<evidence type="ECO:0000313" key="2">
    <source>
        <dbReference type="EMBL" id="BBO78223.1"/>
    </source>
</evidence>
<reference evidence="2 3" key="1">
    <citation type="submission" date="2019-11" db="EMBL/GenBank/DDBJ databases">
        <title>Comparative genomics of hydrocarbon-degrading Desulfosarcina strains.</title>
        <authorList>
            <person name="Watanabe M."/>
            <person name="Kojima H."/>
            <person name="Fukui M."/>
        </authorList>
    </citation>
    <scope>NUCLEOTIDE SEQUENCE [LARGE SCALE GENOMIC DNA]</scope>
    <source>
        <strain evidence="2 3">PP31</strain>
    </source>
</reference>
<proteinExistence type="predicted"/>
<dbReference type="Proteomes" id="UP000427769">
    <property type="component" value="Chromosome"/>
</dbReference>
<evidence type="ECO:0000313" key="3">
    <source>
        <dbReference type="Proteomes" id="UP000427769"/>
    </source>
</evidence>
<dbReference type="KEGG" id="dwd:DSCW_56400"/>
<dbReference type="Pfam" id="PF04016">
    <property type="entry name" value="DUF364"/>
    <property type="match status" value="1"/>
</dbReference>
<dbReference type="AlphaFoldDB" id="A0A5K7ZES5"/>
<gene>
    <name evidence="2" type="ORF">DSCW_56400</name>
</gene>